<dbReference type="Gene3D" id="1.10.30.10">
    <property type="entry name" value="High mobility group box domain"/>
    <property type="match status" value="1"/>
</dbReference>
<evidence type="ECO:0000313" key="4">
    <source>
        <dbReference type="EMBL" id="KOB66990.1"/>
    </source>
</evidence>
<dbReference type="InterPro" id="IPR036910">
    <property type="entry name" value="HMG_box_dom_sf"/>
</dbReference>
<dbReference type="Pfam" id="PF00505">
    <property type="entry name" value="HMG_box"/>
    <property type="match status" value="1"/>
</dbReference>
<dbReference type="GO" id="GO:0005634">
    <property type="term" value="C:nucleus"/>
    <property type="evidence" value="ECO:0007669"/>
    <property type="project" value="UniProtKB-UniRule"/>
</dbReference>
<dbReference type="STRING" id="104452.A0A0L7KV35"/>
<protein>
    <submittedName>
        <fullName evidence="4">High mobility group protein D</fullName>
    </submittedName>
</protein>
<keyword evidence="1" id="KW-0539">Nucleus</keyword>
<dbReference type="GO" id="GO:0003677">
    <property type="term" value="F:DNA binding"/>
    <property type="evidence" value="ECO:0007669"/>
    <property type="project" value="UniProtKB-UniRule"/>
</dbReference>
<keyword evidence="5" id="KW-1185">Reference proteome</keyword>
<dbReference type="SUPFAM" id="SSF47095">
    <property type="entry name" value="HMG-box"/>
    <property type="match status" value="1"/>
</dbReference>
<dbReference type="EMBL" id="JTDY01005450">
    <property type="protein sequence ID" value="KOB66990.1"/>
    <property type="molecule type" value="Genomic_DNA"/>
</dbReference>
<keyword evidence="1" id="KW-0238">DNA-binding</keyword>
<comment type="caution">
    <text evidence="4">The sequence shown here is derived from an EMBL/GenBank/DDBJ whole genome shotgun (WGS) entry which is preliminary data.</text>
</comment>
<accession>A0A0L7KV35</accession>
<sequence length="77" mass="8833">MWLNAERSNIKAQYSGLKITEIARKGGDLWRSLDKTPWEQKAKAAMEIYNRQMEVYDANNKPESEHGEETSSDGTID</sequence>
<proteinExistence type="predicted"/>
<gene>
    <name evidence="4" type="ORF">OBRU01_20463</name>
</gene>
<reference evidence="4 5" key="1">
    <citation type="journal article" date="2015" name="Genome Biol. Evol.">
        <title>The genome of winter moth (Operophtera brumata) provides a genomic perspective on sexual dimorphism and phenology.</title>
        <authorList>
            <person name="Derks M.F."/>
            <person name="Smit S."/>
            <person name="Salis L."/>
            <person name="Schijlen E."/>
            <person name="Bossers A."/>
            <person name="Mateman C."/>
            <person name="Pijl A.S."/>
            <person name="de Ridder D."/>
            <person name="Groenen M.A."/>
            <person name="Visser M.E."/>
            <person name="Megens H.J."/>
        </authorList>
    </citation>
    <scope>NUCLEOTIDE SEQUENCE [LARGE SCALE GENOMIC DNA]</scope>
    <source>
        <strain evidence="4">WM2013NL</strain>
        <tissue evidence="4">Head and thorax</tissue>
    </source>
</reference>
<evidence type="ECO:0000259" key="3">
    <source>
        <dbReference type="PROSITE" id="PS50118"/>
    </source>
</evidence>
<organism evidence="4 5">
    <name type="scientific">Operophtera brumata</name>
    <name type="common">Winter moth</name>
    <name type="synonym">Phalaena brumata</name>
    <dbReference type="NCBI Taxonomy" id="104452"/>
    <lineage>
        <taxon>Eukaryota</taxon>
        <taxon>Metazoa</taxon>
        <taxon>Ecdysozoa</taxon>
        <taxon>Arthropoda</taxon>
        <taxon>Hexapoda</taxon>
        <taxon>Insecta</taxon>
        <taxon>Pterygota</taxon>
        <taxon>Neoptera</taxon>
        <taxon>Endopterygota</taxon>
        <taxon>Lepidoptera</taxon>
        <taxon>Glossata</taxon>
        <taxon>Ditrysia</taxon>
        <taxon>Geometroidea</taxon>
        <taxon>Geometridae</taxon>
        <taxon>Larentiinae</taxon>
        <taxon>Operophtera</taxon>
    </lineage>
</organism>
<feature type="domain" description="HMG box" evidence="3">
    <location>
        <begin position="1"/>
        <end position="57"/>
    </location>
</feature>
<dbReference type="AlphaFoldDB" id="A0A0L7KV35"/>
<feature type="region of interest" description="Disordered" evidence="2">
    <location>
        <begin position="55"/>
        <end position="77"/>
    </location>
</feature>
<feature type="compositionally biased region" description="Basic and acidic residues" evidence="2">
    <location>
        <begin position="60"/>
        <end position="69"/>
    </location>
</feature>
<dbReference type="InterPro" id="IPR009071">
    <property type="entry name" value="HMG_box_dom"/>
</dbReference>
<dbReference type="Proteomes" id="UP000037510">
    <property type="component" value="Unassembled WGS sequence"/>
</dbReference>
<evidence type="ECO:0000256" key="2">
    <source>
        <dbReference type="SAM" id="MobiDB-lite"/>
    </source>
</evidence>
<evidence type="ECO:0000256" key="1">
    <source>
        <dbReference type="PROSITE-ProRule" id="PRU00267"/>
    </source>
</evidence>
<feature type="DNA-binding region" description="HMG box" evidence="1">
    <location>
        <begin position="1"/>
        <end position="57"/>
    </location>
</feature>
<evidence type="ECO:0000313" key="5">
    <source>
        <dbReference type="Proteomes" id="UP000037510"/>
    </source>
</evidence>
<dbReference type="PROSITE" id="PS50118">
    <property type="entry name" value="HMG_BOX_2"/>
    <property type="match status" value="1"/>
</dbReference>
<name>A0A0L7KV35_OPEBR</name>